<organism evidence="2 3">
    <name type="scientific">Pleurodeles waltl</name>
    <name type="common">Iberian ribbed newt</name>
    <dbReference type="NCBI Taxonomy" id="8319"/>
    <lineage>
        <taxon>Eukaryota</taxon>
        <taxon>Metazoa</taxon>
        <taxon>Chordata</taxon>
        <taxon>Craniata</taxon>
        <taxon>Vertebrata</taxon>
        <taxon>Euteleostomi</taxon>
        <taxon>Amphibia</taxon>
        <taxon>Batrachia</taxon>
        <taxon>Caudata</taxon>
        <taxon>Salamandroidea</taxon>
        <taxon>Salamandridae</taxon>
        <taxon>Pleurodelinae</taxon>
        <taxon>Pleurodeles</taxon>
    </lineage>
</organism>
<proteinExistence type="predicted"/>
<accession>A0AAV7VH24</accession>
<dbReference type="EMBL" id="JANPWB010000003">
    <property type="protein sequence ID" value="KAJ1199990.1"/>
    <property type="molecule type" value="Genomic_DNA"/>
</dbReference>
<dbReference type="Proteomes" id="UP001066276">
    <property type="component" value="Chromosome 2_1"/>
</dbReference>
<evidence type="ECO:0000313" key="3">
    <source>
        <dbReference type="Proteomes" id="UP001066276"/>
    </source>
</evidence>
<keyword evidence="3" id="KW-1185">Reference proteome</keyword>
<comment type="caution">
    <text evidence="2">The sequence shown here is derived from an EMBL/GenBank/DDBJ whole genome shotgun (WGS) entry which is preliminary data.</text>
</comment>
<dbReference type="AlphaFoldDB" id="A0AAV7VH24"/>
<feature type="region of interest" description="Disordered" evidence="1">
    <location>
        <begin position="60"/>
        <end position="85"/>
    </location>
</feature>
<protein>
    <submittedName>
        <fullName evidence="2">Uncharacterized protein</fullName>
    </submittedName>
</protein>
<gene>
    <name evidence="2" type="ORF">NDU88_003820</name>
</gene>
<name>A0AAV7VH24_PLEWA</name>
<evidence type="ECO:0000313" key="2">
    <source>
        <dbReference type="EMBL" id="KAJ1199990.1"/>
    </source>
</evidence>
<reference evidence="2" key="1">
    <citation type="journal article" date="2022" name="bioRxiv">
        <title>Sequencing and chromosome-scale assembly of the giantPleurodeles waltlgenome.</title>
        <authorList>
            <person name="Brown T."/>
            <person name="Elewa A."/>
            <person name="Iarovenko S."/>
            <person name="Subramanian E."/>
            <person name="Araus A.J."/>
            <person name="Petzold A."/>
            <person name="Susuki M."/>
            <person name="Suzuki K.-i.T."/>
            <person name="Hayashi T."/>
            <person name="Toyoda A."/>
            <person name="Oliveira C."/>
            <person name="Osipova E."/>
            <person name="Leigh N.D."/>
            <person name="Simon A."/>
            <person name="Yun M.H."/>
        </authorList>
    </citation>
    <scope>NUCLEOTIDE SEQUENCE</scope>
    <source>
        <strain evidence="2">20211129_DDA</strain>
        <tissue evidence="2">Liver</tissue>
    </source>
</reference>
<sequence length="138" mass="15422">MRPNQQGTGMAAAGWVGHPDTWMSPRWVRGHTPSGRAIVMVRGRNTRLMCFPLQGPSHSEQHMHSPFWPNSGSAQGPAGSREQRAAPLVRCEVRAQTHGACGVARDEMVKRADRRRRCGTLRPRRQCKRIQALGIRAH</sequence>
<evidence type="ECO:0000256" key="1">
    <source>
        <dbReference type="SAM" id="MobiDB-lite"/>
    </source>
</evidence>